<gene>
    <name evidence="1" type="ORF">ACCO45_008997</name>
</gene>
<protein>
    <submittedName>
        <fullName evidence="1">Uncharacterized protein</fullName>
    </submittedName>
</protein>
<organism evidence="1 2">
    <name type="scientific">Purpureocillium lilacinum</name>
    <name type="common">Paecilomyces lilacinus</name>
    <dbReference type="NCBI Taxonomy" id="33203"/>
    <lineage>
        <taxon>Eukaryota</taxon>
        <taxon>Fungi</taxon>
        <taxon>Dikarya</taxon>
        <taxon>Ascomycota</taxon>
        <taxon>Pezizomycotina</taxon>
        <taxon>Sordariomycetes</taxon>
        <taxon>Hypocreomycetidae</taxon>
        <taxon>Hypocreales</taxon>
        <taxon>Ophiocordycipitaceae</taxon>
        <taxon>Purpureocillium</taxon>
    </lineage>
</organism>
<name>A0ACC4DIQ8_PURLI</name>
<dbReference type="Proteomes" id="UP001638806">
    <property type="component" value="Unassembled WGS sequence"/>
</dbReference>
<evidence type="ECO:0000313" key="2">
    <source>
        <dbReference type="Proteomes" id="UP001638806"/>
    </source>
</evidence>
<comment type="caution">
    <text evidence="1">The sequence shown here is derived from an EMBL/GenBank/DDBJ whole genome shotgun (WGS) entry which is preliminary data.</text>
</comment>
<sequence length="384" mass="41721">MMSSHGEQAPSTIVVIGYRAIAPVASSAIRAFQAQDNTTRLSAARRARMALLNPRCASSALGRLCLDVGWRACPAHPGDDTPAASRGRLAAPRRGRVLTPSRSRAVVRRHKDPGVEYLEAPDQGYRQQTKETFERETGLGGYRKLAPAEVPEGVVLAYDSSCKGEDFGKGSEERVGGLHASQRRNPGRQCQRHRLWRCQVVSDPRSARQFRSHPTQLTGSAGQTVVSNLSHVTKTVTRQNKDGSWSFLIPRFLNGGTIVGGTKEPGDWRTEPDLPTRERLLSAGLTLEPYSHDGPARDAAETARNCRVISDVVGRRPTREGGVRLEVEERPLVKLGNAPAKGRVIHAYGAGGRGYEISWGVASEVADLAIPLLRAETQIKGSCE</sequence>
<keyword evidence="2" id="KW-1185">Reference proteome</keyword>
<reference evidence="1" key="1">
    <citation type="submission" date="2024-12" db="EMBL/GenBank/DDBJ databases">
        <title>Comparative genomics and development of molecular markers within Purpureocillium lilacinum and among Purpureocillium species.</title>
        <authorList>
            <person name="Yeh Z.-Y."/>
            <person name="Ni N.-T."/>
            <person name="Lo P.-H."/>
            <person name="Mushyakhwo K."/>
            <person name="Lin C.-F."/>
            <person name="Nai Y.-S."/>
        </authorList>
    </citation>
    <scope>NUCLEOTIDE SEQUENCE</scope>
    <source>
        <strain evidence="1">NCHU-NPUST-175</strain>
    </source>
</reference>
<proteinExistence type="predicted"/>
<accession>A0ACC4DIQ8</accession>
<evidence type="ECO:0000313" key="1">
    <source>
        <dbReference type="EMBL" id="KAL3956151.1"/>
    </source>
</evidence>
<dbReference type="EMBL" id="JBGNUJ010000008">
    <property type="protein sequence ID" value="KAL3956151.1"/>
    <property type="molecule type" value="Genomic_DNA"/>
</dbReference>